<evidence type="ECO:0000256" key="3">
    <source>
        <dbReference type="SAM" id="MobiDB-lite"/>
    </source>
</evidence>
<dbReference type="PIRSF" id="PIRSF006305">
    <property type="entry name" value="Maf"/>
    <property type="match status" value="1"/>
</dbReference>
<reference evidence="4" key="1">
    <citation type="journal article" date="2015" name="Nature">
        <title>Complex archaea that bridge the gap between prokaryotes and eukaryotes.</title>
        <authorList>
            <person name="Spang A."/>
            <person name="Saw J.H."/>
            <person name="Jorgensen S.L."/>
            <person name="Zaremba-Niedzwiedzka K."/>
            <person name="Martijn J."/>
            <person name="Lind A.E."/>
            <person name="van Eijk R."/>
            <person name="Schleper C."/>
            <person name="Guy L."/>
            <person name="Ettema T.J."/>
        </authorList>
    </citation>
    <scope>NUCLEOTIDE SEQUENCE</scope>
</reference>
<dbReference type="GO" id="GO:0047429">
    <property type="term" value="F:nucleoside triphosphate diphosphatase activity"/>
    <property type="evidence" value="ECO:0007669"/>
    <property type="project" value="InterPro"/>
</dbReference>
<name>A0A0F9W7W9_9ZZZZ</name>
<dbReference type="PANTHER" id="PTHR43213">
    <property type="entry name" value="BIFUNCTIONAL DTTP/UTP PYROPHOSPHATASE/METHYLTRANSFERASE PROTEIN-RELATED"/>
    <property type="match status" value="1"/>
</dbReference>
<dbReference type="NCBIfam" id="TIGR00172">
    <property type="entry name" value="maf"/>
    <property type="match status" value="1"/>
</dbReference>
<accession>A0A0F9W7W9</accession>
<dbReference type="InterPro" id="IPR003697">
    <property type="entry name" value="Maf-like"/>
</dbReference>
<dbReference type="AlphaFoldDB" id="A0A0F9W7W9"/>
<dbReference type="InterPro" id="IPR029001">
    <property type="entry name" value="ITPase-like_fam"/>
</dbReference>
<dbReference type="Pfam" id="PF02545">
    <property type="entry name" value="Maf"/>
    <property type="match status" value="1"/>
</dbReference>
<evidence type="ECO:0000313" key="4">
    <source>
        <dbReference type="EMBL" id="KKO12495.1"/>
    </source>
</evidence>
<dbReference type="EMBL" id="LAZR01000001">
    <property type="protein sequence ID" value="KKO12495.1"/>
    <property type="molecule type" value="Genomic_DNA"/>
</dbReference>
<gene>
    <name evidence="4" type="ORF">LCGC14_0005100</name>
</gene>
<comment type="caution">
    <text evidence="4">The sequence shown here is derived from an EMBL/GenBank/DDBJ whole genome shotgun (WGS) entry which is preliminary data.</text>
</comment>
<sequence>MSADMSSRHTPPPADDSAPLVLASASPRRRELLDQIGVTYRVLVHDTNEAMLPAESPDAYVSRLARQKAASVNALPEIFGRRPVLGADTIVVCDSTVLGKPLNEADAARMLAMLSGRRHEVMTAVCIMQGKQAQVATVRTSVWFCDLSDEHIAAYWRSGEPVGKAGAYAVQGLGALFVEKIEGSYSAVVGLPVFETSRLLAGFGIRSALGV</sequence>
<evidence type="ECO:0000256" key="1">
    <source>
        <dbReference type="ARBA" id="ARBA00001968"/>
    </source>
</evidence>
<protein>
    <submittedName>
        <fullName evidence="4">Uncharacterized protein</fullName>
    </submittedName>
</protein>
<keyword evidence="2" id="KW-0378">Hydrolase</keyword>
<dbReference type="PANTHER" id="PTHR43213:SF5">
    <property type="entry name" value="BIFUNCTIONAL DTTP_UTP PYROPHOSPHATASE_METHYLTRANSFERASE PROTEIN-RELATED"/>
    <property type="match status" value="1"/>
</dbReference>
<dbReference type="Gene3D" id="3.90.950.10">
    <property type="match status" value="1"/>
</dbReference>
<dbReference type="CDD" id="cd00555">
    <property type="entry name" value="Maf"/>
    <property type="match status" value="1"/>
</dbReference>
<comment type="cofactor">
    <cofactor evidence="1">
        <name>a divalent metal cation</name>
        <dbReference type="ChEBI" id="CHEBI:60240"/>
    </cofactor>
</comment>
<dbReference type="SUPFAM" id="SSF52972">
    <property type="entry name" value="ITPase-like"/>
    <property type="match status" value="1"/>
</dbReference>
<evidence type="ECO:0000256" key="2">
    <source>
        <dbReference type="ARBA" id="ARBA00022801"/>
    </source>
</evidence>
<proteinExistence type="inferred from homology"/>
<organism evidence="4">
    <name type="scientific">marine sediment metagenome</name>
    <dbReference type="NCBI Taxonomy" id="412755"/>
    <lineage>
        <taxon>unclassified sequences</taxon>
        <taxon>metagenomes</taxon>
        <taxon>ecological metagenomes</taxon>
    </lineage>
</organism>
<feature type="region of interest" description="Disordered" evidence="3">
    <location>
        <begin position="1"/>
        <end position="20"/>
    </location>
</feature>
<dbReference type="HAMAP" id="MF_00528">
    <property type="entry name" value="Maf"/>
    <property type="match status" value="1"/>
</dbReference>